<dbReference type="GO" id="GO:0016020">
    <property type="term" value="C:membrane"/>
    <property type="evidence" value="ECO:0007669"/>
    <property type="project" value="GOC"/>
</dbReference>
<keyword evidence="1 2" id="KW-0808">Transferase</keyword>
<dbReference type="AlphaFoldDB" id="A0A2S9YEJ6"/>
<evidence type="ECO:0000313" key="3">
    <source>
        <dbReference type="Proteomes" id="UP000237968"/>
    </source>
</evidence>
<keyword evidence="3" id="KW-1185">Reference proteome</keyword>
<dbReference type="InterPro" id="IPR029044">
    <property type="entry name" value="Nucleotide-diphossugar_trans"/>
</dbReference>
<comment type="caution">
    <text evidence="2">The sequence shown here is derived from an EMBL/GenBank/DDBJ whole genome shotgun (WGS) entry which is preliminary data.</text>
</comment>
<gene>
    <name evidence="2" type="ORF">ENSA5_15780</name>
</gene>
<dbReference type="Gene3D" id="3.90.550.20">
    <property type="match status" value="1"/>
</dbReference>
<name>A0A2S9YEJ6_9BACT</name>
<dbReference type="RefSeq" id="WP_181197499.1">
    <property type="nucleotide sequence ID" value="NZ_PVNK01000083.1"/>
</dbReference>
<dbReference type="SUPFAM" id="SSF53448">
    <property type="entry name" value="Nucleotide-diphospho-sugar transferases"/>
    <property type="match status" value="1"/>
</dbReference>
<evidence type="ECO:0000256" key="1">
    <source>
        <dbReference type="ARBA" id="ARBA00022679"/>
    </source>
</evidence>
<protein>
    <submittedName>
        <fullName evidence="2">Glycosyltransferase sugar-binding region containing DXD motif protein</fullName>
    </submittedName>
</protein>
<organism evidence="2 3">
    <name type="scientific">Enhygromyxa salina</name>
    <dbReference type="NCBI Taxonomy" id="215803"/>
    <lineage>
        <taxon>Bacteria</taxon>
        <taxon>Pseudomonadati</taxon>
        <taxon>Myxococcota</taxon>
        <taxon>Polyangia</taxon>
        <taxon>Nannocystales</taxon>
        <taxon>Nannocystaceae</taxon>
        <taxon>Enhygromyxa</taxon>
    </lineage>
</organism>
<evidence type="ECO:0000313" key="2">
    <source>
        <dbReference type="EMBL" id="PRQ03452.1"/>
    </source>
</evidence>
<dbReference type="InterPro" id="IPR007577">
    <property type="entry name" value="GlycoTrfase_DXD_sugar-bd_CS"/>
</dbReference>
<proteinExistence type="predicted"/>
<accession>A0A2S9YEJ6</accession>
<reference evidence="2 3" key="1">
    <citation type="submission" date="2018-03" db="EMBL/GenBank/DDBJ databases">
        <title>Draft Genome Sequences of the Obligatory Marine Myxobacteria Enhygromyxa salina SWB005.</title>
        <authorList>
            <person name="Poehlein A."/>
            <person name="Moghaddam J.A."/>
            <person name="Harms H."/>
            <person name="Alanjari M."/>
            <person name="Koenig G.M."/>
            <person name="Daniel R."/>
            <person name="Schaeberle T.F."/>
        </authorList>
    </citation>
    <scope>NUCLEOTIDE SEQUENCE [LARGE SCALE GENOMIC DNA]</scope>
    <source>
        <strain evidence="2 3">SWB005</strain>
    </source>
</reference>
<dbReference type="PANTHER" id="PTHR32385">
    <property type="entry name" value="MANNOSYL PHOSPHORYLINOSITOL CERAMIDE SYNTHASE"/>
    <property type="match status" value="1"/>
</dbReference>
<dbReference type="GO" id="GO:0000030">
    <property type="term" value="F:mannosyltransferase activity"/>
    <property type="evidence" value="ECO:0007669"/>
    <property type="project" value="TreeGrafter"/>
</dbReference>
<dbReference type="EMBL" id="PVNK01000083">
    <property type="protein sequence ID" value="PRQ03452.1"/>
    <property type="molecule type" value="Genomic_DNA"/>
</dbReference>
<sequence>MIPPSAHFIWFGPRLPWAHALSIRSAALRGGFERVVLHCSDDLSSTPEWAELEALPGFVARRIDASALIRAIGAGGPELAAIYAKLDAPAARANVLRAVILMAEGGVYLDLDTITVRSLDPLRRECGAFCGEERLIWSASVRRTKGLSVHALSLARAGVRELNRRLPRGWRYFRSIEALYPAAANNAVVGAEPGHPFVRRLLDNMIAVPEDRQLVRFALGTVLLQDTIEDQREPDLRVLPPRYFYPLGPEISHHWFRERRSLPALDEVLSPDTLVVHWYASVRTKKIVPRIDPDYVRAHADRQLFSALALPLLPSKDS</sequence>
<dbReference type="InterPro" id="IPR051706">
    <property type="entry name" value="Glycosyltransferase_domain"/>
</dbReference>
<dbReference type="Proteomes" id="UP000237968">
    <property type="component" value="Unassembled WGS sequence"/>
</dbReference>
<dbReference type="PANTHER" id="PTHR32385:SF15">
    <property type="entry name" value="INOSITOL PHOSPHOCERAMIDE MANNOSYLTRANSFERASE 1"/>
    <property type="match status" value="1"/>
</dbReference>
<dbReference type="GO" id="GO:0051999">
    <property type="term" value="P:mannosyl-inositol phosphorylceramide biosynthetic process"/>
    <property type="evidence" value="ECO:0007669"/>
    <property type="project" value="TreeGrafter"/>
</dbReference>
<dbReference type="Pfam" id="PF04488">
    <property type="entry name" value="Gly_transf_sug"/>
    <property type="match status" value="1"/>
</dbReference>